<evidence type="ECO:0000313" key="3">
    <source>
        <dbReference type="EMBL" id="KAJ9546633.1"/>
    </source>
</evidence>
<proteinExistence type="predicted"/>
<comment type="caution">
    <text evidence="3">The sequence shown here is derived from an EMBL/GenBank/DDBJ whole genome shotgun (WGS) entry which is preliminary data.</text>
</comment>
<keyword evidence="4" id="KW-1185">Reference proteome</keyword>
<sequence length="150" mass="15919">MPTTSQLQGIPTPAPQVAGPSTSPAQPAPQVAGPSTSTTQPALQATGPSHVSTDTPAASGPIVVQSQVPPTITTLATTRPFLSRHEPSNVTEALDISDWVTAMQEELKNKTIIDLKWIFKNKKDEHGIVTKNKARLVAKGFKQQAGIDYD</sequence>
<dbReference type="Pfam" id="PF07727">
    <property type="entry name" value="RVT_2"/>
    <property type="match status" value="1"/>
</dbReference>
<evidence type="ECO:0000259" key="2">
    <source>
        <dbReference type="Pfam" id="PF07727"/>
    </source>
</evidence>
<name>A0AA38SXE6_9ASTR</name>
<organism evidence="3 4">
    <name type="scientific">Centaurea solstitialis</name>
    <name type="common">yellow star-thistle</name>
    <dbReference type="NCBI Taxonomy" id="347529"/>
    <lineage>
        <taxon>Eukaryota</taxon>
        <taxon>Viridiplantae</taxon>
        <taxon>Streptophyta</taxon>
        <taxon>Embryophyta</taxon>
        <taxon>Tracheophyta</taxon>
        <taxon>Spermatophyta</taxon>
        <taxon>Magnoliopsida</taxon>
        <taxon>eudicotyledons</taxon>
        <taxon>Gunneridae</taxon>
        <taxon>Pentapetalae</taxon>
        <taxon>asterids</taxon>
        <taxon>campanulids</taxon>
        <taxon>Asterales</taxon>
        <taxon>Asteraceae</taxon>
        <taxon>Carduoideae</taxon>
        <taxon>Cardueae</taxon>
        <taxon>Centaureinae</taxon>
        <taxon>Centaurea</taxon>
    </lineage>
</organism>
<dbReference type="AlphaFoldDB" id="A0AA38SXE6"/>
<dbReference type="EMBL" id="JARYMX010000005">
    <property type="protein sequence ID" value="KAJ9546633.1"/>
    <property type="molecule type" value="Genomic_DNA"/>
</dbReference>
<protein>
    <recommendedName>
        <fullName evidence="2">Reverse transcriptase Ty1/copia-type domain-containing protein</fullName>
    </recommendedName>
</protein>
<feature type="region of interest" description="Disordered" evidence="1">
    <location>
        <begin position="1"/>
        <end position="65"/>
    </location>
</feature>
<reference evidence="3" key="1">
    <citation type="submission" date="2023-03" db="EMBL/GenBank/DDBJ databases">
        <title>Chromosome-scale reference genome and RAD-based genetic map of yellow starthistle (Centaurea solstitialis) reveal putative structural variation and QTLs associated with invader traits.</title>
        <authorList>
            <person name="Reatini B."/>
            <person name="Cang F.A."/>
            <person name="Jiang Q."/>
            <person name="Mckibben M.T.W."/>
            <person name="Barker M.S."/>
            <person name="Rieseberg L.H."/>
            <person name="Dlugosch K.M."/>
        </authorList>
    </citation>
    <scope>NUCLEOTIDE SEQUENCE</scope>
    <source>
        <strain evidence="3">CAN-66</strain>
        <tissue evidence="3">Leaf</tissue>
    </source>
</reference>
<feature type="compositionally biased region" description="Polar residues" evidence="1">
    <location>
        <begin position="33"/>
        <end position="56"/>
    </location>
</feature>
<evidence type="ECO:0000256" key="1">
    <source>
        <dbReference type="SAM" id="MobiDB-lite"/>
    </source>
</evidence>
<dbReference type="InterPro" id="IPR013103">
    <property type="entry name" value="RVT_2"/>
</dbReference>
<accession>A0AA38SXE6</accession>
<gene>
    <name evidence="3" type="ORF">OSB04_019176</name>
</gene>
<feature type="domain" description="Reverse transcriptase Ty1/copia-type" evidence="2">
    <location>
        <begin position="107"/>
        <end position="150"/>
    </location>
</feature>
<dbReference type="Proteomes" id="UP001172457">
    <property type="component" value="Chromosome 5"/>
</dbReference>
<evidence type="ECO:0000313" key="4">
    <source>
        <dbReference type="Proteomes" id="UP001172457"/>
    </source>
</evidence>